<protein>
    <submittedName>
        <fullName evidence="1">Uncharacterized protein</fullName>
    </submittedName>
</protein>
<dbReference type="KEGG" id="plon:Pla110_45990"/>
<evidence type="ECO:0000313" key="1">
    <source>
        <dbReference type="EMBL" id="QDU82836.1"/>
    </source>
</evidence>
<dbReference type="Pfam" id="PF15580">
    <property type="entry name" value="Imm53"/>
    <property type="match status" value="1"/>
</dbReference>
<keyword evidence="2" id="KW-1185">Reference proteome</keyword>
<proteinExistence type="predicted"/>
<dbReference type="Proteomes" id="UP000317178">
    <property type="component" value="Chromosome"/>
</dbReference>
<dbReference type="AlphaFoldDB" id="A0A518CUD9"/>
<gene>
    <name evidence="1" type="ORF">Pla110_45990</name>
</gene>
<accession>A0A518CUD9</accession>
<evidence type="ECO:0000313" key="2">
    <source>
        <dbReference type="Proteomes" id="UP000317178"/>
    </source>
</evidence>
<dbReference type="InterPro" id="IPR028228">
    <property type="entry name" value="Imm53"/>
</dbReference>
<dbReference type="EMBL" id="CP036281">
    <property type="protein sequence ID" value="QDU82836.1"/>
    <property type="molecule type" value="Genomic_DNA"/>
</dbReference>
<dbReference type="OrthoDB" id="278308at2"/>
<sequence>MTSVEDDLLALQAWYHYRCDGEWEHRYGLTIETCDNPGWQISFTDRPVSTRQQERIQQVLQQWPTGVLESDDTQTSLRLFDTDLSKVLQDARQVVDVWN</sequence>
<name>A0A518CUD9_9PLAN</name>
<reference evidence="1 2" key="1">
    <citation type="submission" date="2019-02" db="EMBL/GenBank/DDBJ databases">
        <title>Deep-cultivation of Planctomycetes and their phenomic and genomic characterization uncovers novel biology.</title>
        <authorList>
            <person name="Wiegand S."/>
            <person name="Jogler M."/>
            <person name="Boedeker C."/>
            <person name="Pinto D."/>
            <person name="Vollmers J."/>
            <person name="Rivas-Marin E."/>
            <person name="Kohn T."/>
            <person name="Peeters S.H."/>
            <person name="Heuer A."/>
            <person name="Rast P."/>
            <person name="Oberbeckmann S."/>
            <person name="Bunk B."/>
            <person name="Jeske O."/>
            <person name="Meyerdierks A."/>
            <person name="Storesund J.E."/>
            <person name="Kallscheuer N."/>
            <person name="Luecker S."/>
            <person name="Lage O.M."/>
            <person name="Pohl T."/>
            <person name="Merkel B.J."/>
            <person name="Hornburger P."/>
            <person name="Mueller R.-W."/>
            <person name="Bruemmer F."/>
            <person name="Labrenz M."/>
            <person name="Spormann A.M."/>
            <person name="Op den Camp H."/>
            <person name="Overmann J."/>
            <person name="Amann R."/>
            <person name="Jetten M.S.M."/>
            <person name="Mascher T."/>
            <person name="Medema M.H."/>
            <person name="Devos D.P."/>
            <person name="Kaster A.-K."/>
            <person name="Ovreas L."/>
            <person name="Rohde M."/>
            <person name="Galperin M.Y."/>
            <person name="Jogler C."/>
        </authorList>
    </citation>
    <scope>NUCLEOTIDE SEQUENCE [LARGE SCALE GENOMIC DNA]</scope>
    <source>
        <strain evidence="1 2">Pla110</strain>
    </source>
</reference>
<dbReference type="RefSeq" id="WP_144999341.1">
    <property type="nucleotide sequence ID" value="NZ_CP036281.1"/>
</dbReference>
<organism evidence="1 2">
    <name type="scientific">Polystyrenella longa</name>
    <dbReference type="NCBI Taxonomy" id="2528007"/>
    <lineage>
        <taxon>Bacteria</taxon>
        <taxon>Pseudomonadati</taxon>
        <taxon>Planctomycetota</taxon>
        <taxon>Planctomycetia</taxon>
        <taxon>Planctomycetales</taxon>
        <taxon>Planctomycetaceae</taxon>
        <taxon>Polystyrenella</taxon>
    </lineage>
</organism>